<dbReference type="EnsemblProtists" id="EOD12146">
    <property type="protein sequence ID" value="EOD12146"/>
    <property type="gene ID" value="EMIHUDRAFT_104418"/>
</dbReference>
<dbReference type="KEGG" id="ehx:EMIHUDRAFT_104418"/>
<protein>
    <recommendedName>
        <fullName evidence="3">DUF1501 domain-containing protein</fullName>
    </recommendedName>
</protein>
<dbReference type="Pfam" id="PF07394">
    <property type="entry name" value="DUF1501"/>
    <property type="match status" value="1"/>
</dbReference>
<evidence type="ECO:0000313" key="1">
    <source>
        <dbReference type="EnsemblProtists" id="EOD12146"/>
    </source>
</evidence>
<dbReference type="InterPro" id="IPR010869">
    <property type="entry name" value="DUF1501"/>
</dbReference>
<name>A0A0D3ILL1_EMIH1</name>
<evidence type="ECO:0008006" key="3">
    <source>
        <dbReference type="Google" id="ProtNLM"/>
    </source>
</evidence>
<reference evidence="2" key="1">
    <citation type="journal article" date="2013" name="Nature">
        <title>Pan genome of the phytoplankton Emiliania underpins its global distribution.</title>
        <authorList>
            <person name="Read B.A."/>
            <person name="Kegel J."/>
            <person name="Klute M.J."/>
            <person name="Kuo A."/>
            <person name="Lefebvre S.C."/>
            <person name="Maumus F."/>
            <person name="Mayer C."/>
            <person name="Miller J."/>
            <person name="Monier A."/>
            <person name="Salamov A."/>
            <person name="Young J."/>
            <person name="Aguilar M."/>
            <person name="Claverie J.M."/>
            <person name="Frickenhaus S."/>
            <person name="Gonzalez K."/>
            <person name="Herman E.K."/>
            <person name="Lin Y.C."/>
            <person name="Napier J."/>
            <person name="Ogata H."/>
            <person name="Sarno A.F."/>
            <person name="Shmutz J."/>
            <person name="Schroeder D."/>
            <person name="de Vargas C."/>
            <person name="Verret F."/>
            <person name="von Dassow P."/>
            <person name="Valentin K."/>
            <person name="Van de Peer Y."/>
            <person name="Wheeler G."/>
            <person name="Dacks J.B."/>
            <person name="Delwiche C.F."/>
            <person name="Dyhrman S.T."/>
            <person name="Glockner G."/>
            <person name="John U."/>
            <person name="Richards T."/>
            <person name="Worden A.Z."/>
            <person name="Zhang X."/>
            <person name="Grigoriev I.V."/>
            <person name="Allen A.E."/>
            <person name="Bidle K."/>
            <person name="Borodovsky M."/>
            <person name="Bowler C."/>
            <person name="Brownlee C."/>
            <person name="Cock J.M."/>
            <person name="Elias M."/>
            <person name="Gladyshev V.N."/>
            <person name="Groth M."/>
            <person name="Guda C."/>
            <person name="Hadaegh A."/>
            <person name="Iglesias-Rodriguez M.D."/>
            <person name="Jenkins J."/>
            <person name="Jones B.M."/>
            <person name="Lawson T."/>
            <person name="Leese F."/>
            <person name="Lindquist E."/>
            <person name="Lobanov A."/>
            <person name="Lomsadze A."/>
            <person name="Malik S.B."/>
            <person name="Marsh M.E."/>
            <person name="Mackinder L."/>
            <person name="Mock T."/>
            <person name="Mueller-Roeber B."/>
            <person name="Pagarete A."/>
            <person name="Parker M."/>
            <person name="Probert I."/>
            <person name="Quesneville H."/>
            <person name="Raines C."/>
            <person name="Rensing S.A."/>
            <person name="Riano-Pachon D.M."/>
            <person name="Richier S."/>
            <person name="Rokitta S."/>
            <person name="Shiraiwa Y."/>
            <person name="Soanes D.M."/>
            <person name="van der Giezen M."/>
            <person name="Wahlund T.M."/>
            <person name="Williams B."/>
            <person name="Wilson W."/>
            <person name="Wolfe G."/>
            <person name="Wurch L.L."/>
        </authorList>
    </citation>
    <scope>NUCLEOTIDE SEQUENCE</scope>
</reference>
<dbReference type="PANTHER" id="PTHR43737">
    <property type="entry name" value="BLL7424 PROTEIN"/>
    <property type="match status" value="1"/>
</dbReference>
<reference evidence="1" key="2">
    <citation type="submission" date="2024-10" db="UniProtKB">
        <authorList>
            <consortium name="EnsemblProtists"/>
        </authorList>
    </citation>
    <scope>IDENTIFICATION</scope>
</reference>
<accession>A0A0D3ILL1</accession>
<dbReference type="OMA" id="GWGSHHF"/>
<sequence length="478" mass="52069">MVTQAEAFRGKFTRFYHTSYIFLAIRRHPGRPYCVQLHGQLLFHRPFAASCTRVAGFSGRPFKAVVVLFLHGGLDSWNALVPHSCSPRDLYRDYRRRRTTVALNKSSLLAIRSDAADQPCSWFGLHPRLTALQRAYAAGDALAVANVGTLVEPTTKAQFGTPGSVQLPPQLFSHNVQRRCVQNVHAQSIQAKGVLGRAVTALDAHEQRYRSRLFSTSGSAKMLEGAPHAPDFLDKEKGIIQPELGGLGHLIRNITSPVSSSIFAETYKGALEQALRTTEELGAAMDAQRLSARFASDPISMQLAQVCKVLKLQPQLQLERAAFFTEHFGFDTHTDAIGTVDVKLAEVNAALASFEAELKAQGLWESVTVVTASDFGRTLTSNGQGTDHGWGGNIFVVGGAIKGGRVLGTYPSDLSEGNPLDIGRGRMLPTLPWEAVWSGVLEWFGIEASQMDTVLPNRQNFAASQLIGAAQMFEAGPR</sequence>
<dbReference type="PaxDb" id="2903-EOD12146"/>
<dbReference type="GeneID" id="17258267"/>
<dbReference type="RefSeq" id="XP_005764575.1">
    <property type="nucleotide sequence ID" value="XM_005764518.1"/>
</dbReference>
<dbReference type="Proteomes" id="UP000013827">
    <property type="component" value="Unassembled WGS sequence"/>
</dbReference>
<dbReference type="eggNOG" id="ENOG502QSGJ">
    <property type="taxonomic scope" value="Eukaryota"/>
</dbReference>
<dbReference type="PANTHER" id="PTHR43737:SF1">
    <property type="entry name" value="DUF1501 DOMAIN-CONTAINING PROTEIN"/>
    <property type="match status" value="1"/>
</dbReference>
<evidence type="ECO:0000313" key="2">
    <source>
        <dbReference type="Proteomes" id="UP000013827"/>
    </source>
</evidence>
<organism evidence="1 2">
    <name type="scientific">Emiliania huxleyi (strain CCMP1516)</name>
    <dbReference type="NCBI Taxonomy" id="280463"/>
    <lineage>
        <taxon>Eukaryota</taxon>
        <taxon>Haptista</taxon>
        <taxon>Haptophyta</taxon>
        <taxon>Prymnesiophyceae</taxon>
        <taxon>Isochrysidales</taxon>
        <taxon>Noelaerhabdaceae</taxon>
        <taxon>Emiliania</taxon>
    </lineage>
</organism>
<keyword evidence="2" id="KW-1185">Reference proteome</keyword>
<dbReference type="HOGENOM" id="CLU_032896_1_0_1"/>
<proteinExistence type="predicted"/>
<dbReference type="AlphaFoldDB" id="A0A0D3ILL1"/>